<dbReference type="InterPro" id="IPR027417">
    <property type="entry name" value="P-loop_NTPase"/>
</dbReference>
<gene>
    <name evidence="2" type="ORF">DPRO_3072</name>
</gene>
<keyword evidence="3" id="KW-1185">Reference proteome</keyword>
<dbReference type="RefSeq" id="WP_097012771.1">
    <property type="nucleotide sequence ID" value="NZ_LT907975.1"/>
</dbReference>
<feature type="region of interest" description="Disordered" evidence="1">
    <location>
        <begin position="748"/>
        <end position="841"/>
    </location>
</feature>
<feature type="compositionally biased region" description="Gly residues" evidence="1">
    <location>
        <begin position="803"/>
        <end position="828"/>
    </location>
</feature>
<accession>A0A2C8FDL4</accession>
<dbReference type="Gene3D" id="3.40.50.300">
    <property type="entry name" value="P-loop containing nucleotide triphosphate hydrolases"/>
    <property type="match status" value="1"/>
</dbReference>
<dbReference type="InterPro" id="IPR007555">
    <property type="entry name" value="DUF499"/>
</dbReference>
<name>A0A2C8FDL4_9BACT</name>
<evidence type="ECO:0000313" key="3">
    <source>
        <dbReference type="Proteomes" id="UP000219215"/>
    </source>
</evidence>
<feature type="compositionally biased region" description="Low complexity" evidence="1">
    <location>
        <begin position="829"/>
        <end position="841"/>
    </location>
</feature>
<evidence type="ECO:0008006" key="4">
    <source>
        <dbReference type="Google" id="ProtNLM"/>
    </source>
</evidence>
<protein>
    <recommendedName>
        <fullName evidence="4">DUF499 domain-containing protein</fullName>
    </recommendedName>
</protein>
<dbReference type="Proteomes" id="UP000219215">
    <property type="component" value="Chromosome DPRO"/>
</dbReference>
<dbReference type="KEGG" id="pprf:DPRO_3072"/>
<reference evidence="3" key="1">
    <citation type="submission" date="2017-09" db="EMBL/GenBank/DDBJ databases">
        <authorList>
            <person name="Regsiter A."/>
            <person name="William W."/>
        </authorList>
    </citation>
    <scope>NUCLEOTIDE SEQUENCE [LARGE SCALE GENOMIC DNA]</scope>
    <source>
        <strain evidence="3">500-1</strain>
    </source>
</reference>
<dbReference type="EMBL" id="LT907975">
    <property type="protein sequence ID" value="SOB59982.1"/>
    <property type="molecule type" value="Genomic_DNA"/>
</dbReference>
<dbReference type="Pfam" id="PF04465">
    <property type="entry name" value="DUF499"/>
    <property type="match status" value="1"/>
</dbReference>
<evidence type="ECO:0000256" key="1">
    <source>
        <dbReference type="SAM" id="MobiDB-lite"/>
    </source>
</evidence>
<feature type="compositionally biased region" description="Basic and acidic residues" evidence="1">
    <location>
        <begin position="767"/>
        <end position="777"/>
    </location>
</feature>
<dbReference type="OrthoDB" id="5409804at2"/>
<dbReference type="SUPFAM" id="SSF52540">
    <property type="entry name" value="P-loop containing nucleoside triphosphate hydrolases"/>
    <property type="match status" value="1"/>
</dbReference>
<organism evidence="2 3">
    <name type="scientific">Pseudodesulfovibrio profundus</name>
    <dbReference type="NCBI Taxonomy" id="57320"/>
    <lineage>
        <taxon>Bacteria</taxon>
        <taxon>Pseudomonadati</taxon>
        <taxon>Thermodesulfobacteriota</taxon>
        <taxon>Desulfovibrionia</taxon>
        <taxon>Desulfovibrionales</taxon>
        <taxon>Desulfovibrionaceae</taxon>
    </lineage>
</organism>
<evidence type="ECO:0000313" key="2">
    <source>
        <dbReference type="EMBL" id="SOB59982.1"/>
    </source>
</evidence>
<proteinExistence type="predicted"/>
<dbReference type="AlphaFoldDB" id="A0A2C8FDL4"/>
<sequence length="896" mass="100681">MLDLKLREEFRGKKLKGTMVDFTNRQGTGALDKSAEEFLNITYPSVDLLKLVEALQPRKARPVVIIGSRGQGKSHLMAALAHMYKDPSATDNWLNSWAGQLHRDDLTNLALNRDVEVITESLHQHNYTFLWDLLFDKHPEGKYIRGKWEGQGESKSEVPGTSLFLEMFQKKPTVLILDEFQTWYEGLTNTKQHPRRNWAFNFIQILSEIAEGNPELLTLVLSVREGDSDAAQQVYRINPVRIDFKGPEAKRDRQKLLLYRIFENRIQIPEVDIEDLITSHIDEFYRLYHIPGSEQERHKDEFVHSWPFSPLLMQLLDDQVLIATQTQETRDLLRILVDVFKDAGERSPILTAADFSIIEEKSGVASLLDSVANQIHRDLRSKALRNFEAVKEAVEGTTQKVPNLGTILSSLWIRSLSLENMAGARPAEIQLDITRSEPIDDNLFSVELEAIKENSFNIHQKGDRLVFLNEENPQAKLMAHAKNDKLFNEGQDVEHLAQEIRYVLGGSEANSSLGRVIVLKKNWQSNPWSDVDEKDRPESWDNRIPHVVIPKGTVKVKELGIWLKEKISKHRNTIRFILAKETLEPVFYDKGLLVLARAVYLAKQWKNADANYSALHVKYQKELRDQLKVRFNRYAVLDTWNFGNPDQCEFEINSHKAEGDRIVPAIHEKIKTDLFLAEDFEDLVLEAAKRNDSFATVLDQLKEPMGGGNPCIPWLGENEAKEHIVRLCARGKIEINIAGRELLSSRPGESEDAAWNRMKGKIGTGRTLEETLIHEPDSTVSSGGGQTEDDTAPTTSGDYTGSTTGGSGVSKGESGGITPGGLFGGGTGTKPKTPFSSDTTSSLSLLGKLESWGITPGAKVSNVKISIENLTGAQLQELIKKLPDGVSYGLNLEKEG</sequence>